<protein>
    <recommendedName>
        <fullName evidence="3">HTH LytTR-type domain-containing protein</fullName>
    </recommendedName>
</protein>
<feature type="domain" description="HTH LytTR-type" evidence="3">
    <location>
        <begin position="155"/>
        <end position="254"/>
    </location>
</feature>
<feature type="transmembrane region" description="Helical" evidence="2">
    <location>
        <begin position="110"/>
        <end position="131"/>
    </location>
</feature>
<dbReference type="Pfam" id="PF04397">
    <property type="entry name" value="LytTR"/>
    <property type="match status" value="1"/>
</dbReference>
<feature type="compositionally biased region" description="Polar residues" evidence="1">
    <location>
        <begin position="234"/>
        <end position="243"/>
    </location>
</feature>
<dbReference type="PROSITE" id="PS50930">
    <property type="entry name" value="HTH_LYTTR"/>
    <property type="match status" value="1"/>
</dbReference>
<proteinExistence type="predicted"/>
<dbReference type="RefSeq" id="WP_284373588.1">
    <property type="nucleotide sequence ID" value="NZ_BSNJ01000005.1"/>
</dbReference>
<evidence type="ECO:0000256" key="2">
    <source>
        <dbReference type="SAM" id="Phobius"/>
    </source>
</evidence>
<feature type="compositionally biased region" description="Basic and acidic residues" evidence="1">
    <location>
        <begin position="244"/>
        <end position="254"/>
    </location>
</feature>
<dbReference type="Proteomes" id="UP001161390">
    <property type="component" value="Unassembled WGS sequence"/>
</dbReference>
<dbReference type="Gene3D" id="2.40.50.1020">
    <property type="entry name" value="LytTr DNA-binding domain"/>
    <property type="match status" value="1"/>
</dbReference>
<keyword evidence="5" id="KW-1185">Reference proteome</keyword>
<sequence>METPQNDMVLSRITRDLGICVLLAAIFAFLGVYDSDALPVASRFLFWFVLMSAGALSVSMAEPLVMKRWMPGRPVALQVVVISTLVAIPLTIGLVGLNTNLRWSYSLSNWGLQFLAVATIALVIVTGRTVIGAMTSSPANPHPAPVPPDRAQAFLQRLPIKFRDARLWAVSSEGHYLRVHTDKGETMILLRLSDALRDLADVDGLQTHRSWWVAREGVEAIIATKGKKTVRLKSGQQVPVSRSRSSEMKKRGWE</sequence>
<keyword evidence="2" id="KW-0812">Transmembrane</keyword>
<evidence type="ECO:0000259" key="3">
    <source>
        <dbReference type="PROSITE" id="PS50930"/>
    </source>
</evidence>
<dbReference type="InterPro" id="IPR007492">
    <property type="entry name" value="LytTR_DNA-bd_dom"/>
</dbReference>
<evidence type="ECO:0000313" key="5">
    <source>
        <dbReference type="Proteomes" id="UP001161390"/>
    </source>
</evidence>
<dbReference type="SMART" id="SM00850">
    <property type="entry name" value="LytTR"/>
    <property type="match status" value="1"/>
</dbReference>
<feature type="transmembrane region" description="Helical" evidence="2">
    <location>
        <begin position="44"/>
        <end position="65"/>
    </location>
</feature>
<keyword evidence="2" id="KW-0472">Membrane</keyword>
<keyword evidence="2" id="KW-1133">Transmembrane helix</keyword>
<name>A0ABQ5V2M1_9PROT</name>
<reference evidence="4" key="1">
    <citation type="journal article" date="2014" name="Int. J. Syst. Evol. Microbiol.">
        <title>Complete genome of a new Firmicutes species belonging to the dominant human colonic microbiota ('Ruminococcus bicirculans') reveals two chromosomes and a selective capacity to utilize plant glucans.</title>
        <authorList>
            <consortium name="NISC Comparative Sequencing Program"/>
            <person name="Wegmann U."/>
            <person name="Louis P."/>
            <person name="Goesmann A."/>
            <person name="Henrissat B."/>
            <person name="Duncan S.H."/>
            <person name="Flint H.J."/>
        </authorList>
    </citation>
    <scope>NUCLEOTIDE SEQUENCE</scope>
    <source>
        <strain evidence="4">NBRC 108216</strain>
    </source>
</reference>
<feature type="region of interest" description="Disordered" evidence="1">
    <location>
        <begin position="233"/>
        <end position="254"/>
    </location>
</feature>
<organism evidence="4 5">
    <name type="scientific">Algimonas porphyrae</name>
    <dbReference type="NCBI Taxonomy" id="1128113"/>
    <lineage>
        <taxon>Bacteria</taxon>
        <taxon>Pseudomonadati</taxon>
        <taxon>Pseudomonadota</taxon>
        <taxon>Alphaproteobacteria</taxon>
        <taxon>Maricaulales</taxon>
        <taxon>Robiginitomaculaceae</taxon>
        <taxon>Algimonas</taxon>
    </lineage>
</organism>
<feature type="transmembrane region" description="Helical" evidence="2">
    <location>
        <begin position="12"/>
        <end position="32"/>
    </location>
</feature>
<accession>A0ABQ5V2M1</accession>
<dbReference type="EMBL" id="BSNJ01000005">
    <property type="protein sequence ID" value="GLQ21736.1"/>
    <property type="molecule type" value="Genomic_DNA"/>
</dbReference>
<reference evidence="4" key="2">
    <citation type="submission" date="2023-01" db="EMBL/GenBank/DDBJ databases">
        <title>Draft genome sequence of Algimonas porphyrae strain NBRC 108216.</title>
        <authorList>
            <person name="Sun Q."/>
            <person name="Mori K."/>
        </authorList>
    </citation>
    <scope>NUCLEOTIDE SEQUENCE</scope>
    <source>
        <strain evidence="4">NBRC 108216</strain>
    </source>
</reference>
<feature type="transmembrane region" description="Helical" evidence="2">
    <location>
        <begin position="77"/>
        <end position="98"/>
    </location>
</feature>
<comment type="caution">
    <text evidence="4">The sequence shown here is derived from an EMBL/GenBank/DDBJ whole genome shotgun (WGS) entry which is preliminary data.</text>
</comment>
<evidence type="ECO:0000313" key="4">
    <source>
        <dbReference type="EMBL" id="GLQ21736.1"/>
    </source>
</evidence>
<gene>
    <name evidence="4" type="ORF">GCM10007854_26910</name>
</gene>
<evidence type="ECO:0000256" key="1">
    <source>
        <dbReference type="SAM" id="MobiDB-lite"/>
    </source>
</evidence>